<feature type="signal peptide" evidence="2">
    <location>
        <begin position="1"/>
        <end position="29"/>
    </location>
</feature>
<organism evidence="3 4">
    <name type="scientific">Colwellia chukchiensis</name>
    <dbReference type="NCBI Taxonomy" id="641665"/>
    <lineage>
        <taxon>Bacteria</taxon>
        <taxon>Pseudomonadati</taxon>
        <taxon>Pseudomonadota</taxon>
        <taxon>Gammaproteobacteria</taxon>
        <taxon>Alteromonadales</taxon>
        <taxon>Colwelliaceae</taxon>
        <taxon>Colwellia</taxon>
    </lineage>
</organism>
<name>A0A1H7K9P4_9GAMM</name>
<dbReference type="RefSeq" id="WP_085284258.1">
    <property type="nucleotide sequence ID" value="NZ_FOBI01000003.1"/>
</dbReference>
<keyword evidence="1" id="KW-1133">Transmembrane helix</keyword>
<keyword evidence="1" id="KW-0472">Membrane</keyword>
<reference evidence="4" key="1">
    <citation type="submission" date="2016-10" db="EMBL/GenBank/DDBJ databases">
        <authorList>
            <person name="Varghese N."/>
            <person name="Submissions S."/>
        </authorList>
    </citation>
    <scope>NUCLEOTIDE SEQUENCE [LARGE SCALE GENOMIC DNA]</scope>
    <source>
        <strain evidence="4">CGMCC 1.9127</strain>
    </source>
</reference>
<feature type="transmembrane region" description="Helical" evidence="1">
    <location>
        <begin position="247"/>
        <end position="270"/>
    </location>
</feature>
<feature type="chain" id="PRO_5011794609" description="GlyGly-CTERM domain-containing protein" evidence="2">
    <location>
        <begin position="30"/>
        <end position="271"/>
    </location>
</feature>
<sequence>MFKYKKMKTVIVNLSAAFCLLSSASYANATTQHSRSIAMIKSQSPKQGVEQLLLQTPSSKTRALAFKGMKRQQVIDARLLQPELVTKSSQPSAASLNYYSDFAIYSAFSELLFDQDDDGFYQRFSVTFDADILSAYPNQQALVFADLYLSQNGGPWLLYFTTDSFAITGQDSTDAFEVVTQLDTGYNTDHYDVLIDLYQVGVSEPVATYSANDTNALYALPLESRDYDPEYVVIEYVEHYQTHSGGIGLLMLAALVLLALRRAIVSLTVVN</sequence>
<evidence type="ECO:0000313" key="3">
    <source>
        <dbReference type="EMBL" id="SEK83274.1"/>
    </source>
</evidence>
<gene>
    <name evidence="3" type="ORF">SAMN05216262_10363</name>
</gene>
<keyword evidence="2" id="KW-0732">Signal</keyword>
<evidence type="ECO:0000256" key="1">
    <source>
        <dbReference type="SAM" id="Phobius"/>
    </source>
</evidence>
<evidence type="ECO:0000256" key="2">
    <source>
        <dbReference type="SAM" id="SignalP"/>
    </source>
</evidence>
<dbReference type="EMBL" id="FOBI01000003">
    <property type="protein sequence ID" value="SEK83274.1"/>
    <property type="molecule type" value="Genomic_DNA"/>
</dbReference>
<keyword evidence="1" id="KW-0812">Transmembrane</keyword>
<accession>A0A1H7K9P4</accession>
<evidence type="ECO:0000313" key="4">
    <source>
        <dbReference type="Proteomes" id="UP000199297"/>
    </source>
</evidence>
<dbReference type="Proteomes" id="UP000199297">
    <property type="component" value="Unassembled WGS sequence"/>
</dbReference>
<proteinExistence type="predicted"/>
<evidence type="ECO:0008006" key="5">
    <source>
        <dbReference type="Google" id="ProtNLM"/>
    </source>
</evidence>
<dbReference type="OrthoDB" id="6322244at2"/>
<keyword evidence="4" id="KW-1185">Reference proteome</keyword>
<dbReference type="NCBIfam" id="NF038116">
    <property type="entry name" value="Sden1266_dom"/>
    <property type="match status" value="1"/>
</dbReference>
<dbReference type="AlphaFoldDB" id="A0A1H7K9P4"/>
<protein>
    <recommendedName>
        <fullName evidence="5">GlyGly-CTERM domain-containing protein</fullName>
    </recommendedName>
</protein>